<evidence type="ECO:0000256" key="2">
    <source>
        <dbReference type="ARBA" id="ARBA00022723"/>
    </source>
</evidence>
<proteinExistence type="predicted"/>
<feature type="non-terminal residue" evidence="5">
    <location>
        <position position="1"/>
    </location>
</feature>
<evidence type="ECO:0000313" key="5">
    <source>
        <dbReference type="EMBL" id="TGD45705.1"/>
    </source>
</evidence>
<keyword evidence="1" id="KW-0004">4Fe-4S</keyword>
<dbReference type="GO" id="GO:0051539">
    <property type="term" value="F:4 iron, 4 sulfur cluster binding"/>
    <property type="evidence" value="ECO:0007669"/>
    <property type="project" value="UniProtKB-KW"/>
</dbReference>
<protein>
    <submittedName>
        <fullName evidence="5">Anaerobic sulfite reductase subunit AsrC</fullName>
    </submittedName>
</protein>
<reference evidence="5 6" key="1">
    <citation type="submission" date="2018-03" db="EMBL/GenBank/DDBJ databases">
        <title>Non-Typhoidal Salmonella genome sequencing and assembly.</title>
        <authorList>
            <person name="Matchawe C."/>
        </authorList>
    </citation>
    <scope>NUCLEOTIDE SEQUENCE [LARGE SCALE GENOMIC DNA]</scope>
    <source>
        <strain evidence="5 6">8EV</strain>
    </source>
</reference>
<keyword evidence="3" id="KW-0408">Iron</keyword>
<gene>
    <name evidence="5" type="primary">asrC</name>
    <name evidence="5" type="ORF">C9F10_08090</name>
</gene>
<dbReference type="InterPro" id="IPR045854">
    <property type="entry name" value="NO2/SO3_Rdtase_4Fe4S_sf"/>
</dbReference>
<evidence type="ECO:0000256" key="1">
    <source>
        <dbReference type="ARBA" id="ARBA00022485"/>
    </source>
</evidence>
<comment type="caution">
    <text evidence="5">The sequence shown here is derived from an EMBL/GenBank/DDBJ whole genome shotgun (WGS) entry which is preliminary data.</text>
</comment>
<evidence type="ECO:0000256" key="3">
    <source>
        <dbReference type="ARBA" id="ARBA00023004"/>
    </source>
</evidence>
<keyword evidence="2" id="KW-0479">Metal-binding</keyword>
<dbReference type="GO" id="GO:0046872">
    <property type="term" value="F:metal ion binding"/>
    <property type="evidence" value="ECO:0007669"/>
    <property type="project" value="UniProtKB-KW"/>
</dbReference>
<dbReference type="EMBL" id="PYKK01000578">
    <property type="protein sequence ID" value="TGD45705.1"/>
    <property type="molecule type" value="Genomic_DNA"/>
</dbReference>
<dbReference type="Proteomes" id="UP000297989">
    <property type="component" value="Unassembled WGS sequence"/>
</dbReference>
<organism evidence="5 6">
    <name type="scientific">Salmonella enterica subsp. enterica serovar Poona</name>
    <dbReference type="NCBI Taxonomy" id="436295"/>
    <lineage>
        <taxon>Bacteria</taxon>
        <taxon>Pseudomonadati</taxon>
        <taxon>Pseudomonadota</taxon>
        <taxon>Gammaproteobacteria</taxon>
        <taxon>Enterobacterales</taxon>
        <taxon>Enterobacteriaceae</taxon>
        <taxon>Salmonella</taxon>
    </lineage>
</organism>
<sequence>GRTSKKTPRVGKLFLNWVTEDVIKQVIVNLYEFEKEMLGGKPIYLHMGHLIDKGGYLRFKERVLRGVQLNPEAMVAERIYWAEDESVARMQLKPAGH</sequence>
<name>A0A659SF75_SALET</name>
<accession>A0A659SF75</accession>
<evidence type="ECO:0000313" key="6">
    <source>
        <dbReference type="Proteomes" id="UP000297989"/>
    </source>
</evidence>
<dbReference type="SUPFAM" id="SSF56014">
    <property type="entry name" value="Nitrite and sulphite reductase 4Fe-4S domain-like"/>
    <property type="match status" value="1"/>
</dbReference>
<dbReference type="AlphaFoldDB" id="A0A659SF75"/>
<keyword evidence="4" id="KW-0411">Iron-sulfur</keyword>
<evidence type="ECO:0000256" key="4">
    <source>
        <dbReference type="ARBA" id="ARBA00023014"/>
    </source>
</evidence>